<comment type="caution">
    <text evidence="15">The sequence shown here is derived from an EMBL/GenBank/DDBJ whole genome shotgun (WGS) entry which is preliminary data.</text>
</comment>
<feature type="domain" description="Cadherin" evidence="14">
    <location>
        <begin position="242"/>
        <end position="349"/>
    </location>
</feature>
<evidence type="ECO:0000256" key="10">
    <source>
        <dbReference type="ARBA" id="ARBA00023136"/>
    </source>
</evidence>
<comment type="subcellular location">
    <subcellularLocation>
        <location evidence="2">Cell membrane</location>
        <topology evidence="2">Single-pass type I membrane protein</topology>
    </subcellularLocation>
</comment>
<evidence type="ECO:0000313" key="15">
    <source>
        <dbReference type="EMBL" id="PWA23521.1"/>
    </source>
</evidence>
<protein>
    <recommendedName>
        <fullName evidence="14">Cadherin domain-containing protein</fullName>
    </recommendedName>
</protein>
<dbReference type="Gene3D" id="2.60.40.60">
    <property type="entry name" value="Cadherins"/>
    <property type="match status" value="8"/>
</dbReference>
<dbReference type="InterPro" id="IPR002126">
    <property type="entry name" value="Cadherin-like_dom"/>
</dbReference>
<evidence type="ECO:0000256" key="7">
    <source>
        <dbReference type="ARBA" id="ARBA00022837"/>
    </source>
</evidence>
<keyword evidence="5 13" id="KW-0732">Signal</keyword>
<dbReference type="InterPro" id="IPR020894">
    <property type="entry name" value="Cadherin_CS"/>
</dbReference>
<organism evidence="15 16">
    <name type="scientific">Gambusia affinis</name>
    <name type="common">Western mosquitofish</name>
    <name type="synonym">Heterandria affinis</name>
    <dbReference type="NCBI Taxonomy" id="33528"/>
    <lineage>
        <taxon>Eukaryota</taxon>
        <taxon>Metazoa</taxon>
        <taxon>Chordata</taxon>
        <taxon>Craniata</taxon>
        <taxon>Vertebrata</taxon>
        <taxon>Euteleostomi</taxon>
        <taxon>Actinopterygii</taxon>
        <taxon>Neopterygii</taxon>
        <taxon>Teleostei</taxon>
        <taxon>Neoteleostei</taxon>
        <taxon>Acanthomorphata</taxon>
        <taxon>Ovalentaria</taxon>
        <taxon>Atherinomorphae</taxon>
        <taxon>Cyprinodontiformes</taxon>
        <taxon>Poeciliidae</taxon>
        <taxon>Poeciliinae</taxon>
        <taxon>Gambusia</taxon>
    </lineage>
</organism>
<dbReference type="InterPro" id="IPR013164">
    <property type="entry name" value="Cadherin_N"/>
</dbReference>
<dbReference type="Pfam" id="PF00028">
    <property type="entry name" value="Cadherin"/>
    <property type="match status" value="5"/>
</dbReference>
<gene>
    <name evidence="15" type="ORF">CCH79_00006105</name>
</gene>
<evidence type="ECO:0000256" key="2">
    <source>
        <dbReference type="ARBA" id="ARBA00004251"/>
    </source>
</evidence>
<dbReference type="PANTHER" id="PTHR24028">
    <property type="entry name" value="CADHERIN-87A"/>
    <property type="match status" value="1"/>
</dbReference>
<dbReference type="FunFam" id="2.60.40.60:FF:000002">
    <property type="entry name" value="Protocadherin alpha 2"/>
    <property type="match status" value="2"/>
</dbReference>
<dbReference type="SMART" id="SM00112">
    <property type="entry name" value="CA"/>
    <property type="match status" value="7"/>
</dbReference>
<dbReference type="EMBL" id="NHOQ01001578">
    <property type="protein sequence ID" value="PWA23521.1"/>
    <property type="molecule type" value="Genomic_DNA"/>
</dbReference>
<dbReference type="FunFam" id="2.60.40.60:FF:000007">
    <property type="entry name" value="Protocadherin alpha 2"/>
    <property type="match status" value="2"/>
</dbReference>
<keyword evidence="10" id="KW-0472">Membrane</keyword>
<feature type="domain" description="Cadherin" evidence="14">
    <location>
        <begin position="456"/>
        <end position="613"/>
    </location>
</feature>
<dbReference type="InterPro" id="IPR050174">
    <property type="entry name" value="Protocadherin/Cadherin-CA"/>
</dbReference>
<keyword evidence="11" id="KW-0325">Glycoprotein</keyword>
<dbReference type="GO" id="GO:0005886">
    <property type="term" value="C:plasma membrane"/>
    <property type="evidence" value="ECO:0007669"/>
    <property type="project" value="UniProtKB-SubCell"/>
</dbReference>
<accession>A0A315VK81</accession>
<keyword evidence="4" id="KW-0812">Transmembrane</keyword>
<dbReference type="PANTHER" id="PTHR24028:SF337">
    <property type="entry name" value="PROTOCADHERIN 2 ALPHA A 3 PRECURSOR-RELATED"/>
    <property type="match status" value="1"/>
</dbReference>
<evidence type="ECO:0000259" key="14">
    <source>
        <dbReference type="PROSITE" id="PS50268"/>
    </source>
</evidence>
<evidence type="ECO:0000256" key="6">
    <source>
        <dbReference type="ARBA" id="ARBA00022737"/>
    </source>
</evidence>
<evidence type="ECO:0000256" key="12">
    <source>
        <dbReference type="PROSITE-ProRule" id="PRU00043"/>
    </source>
</evidence>
<reference evidence="15 16" key="1">
    <citation type="journal article" date="2018" name="G3 (Bethesda)">
        <title>A High-Quality Reference Genome for the Invasive Mosquitofish Gambusia affinis Using a Chicago Library.</title>
        <authorList>
            <person name="Hoffberg S.L."/>
            <person name="Troendle N.J."/>
            <person name="Glenn T.C."/>
            <person name="Mahmud O."/>
            <person name="Louha S."/>
            <person name="Chalopin D."/>
            <person name="Bennetzen J.L."/>
            <person name="Mauricio R."/>
        </authorList>
    </citation>
    <scope>NUCLEOTIDE SEQUENCE [LARGE SCALE GENOMIC DNA]</scope>
    <source>
        <strain evidence="15">NE01/NJP1002.9</strain>
        <tissue evidence="15">Muscle</tissue>
    </source>
</reference>
<evidence type="ECO:0000256" key="3">
    <source>
        <dbReference type="ARBA" id="ARBA00022475"/>
    </source>
</evidence>
<keyword evidence="8" id="KW-0130">Cell adhesion</keyword>
<evidence type="ECO:0000256" key="4">
    <source>
        <dbReference type="ARBA" id="ARBA00022692"/>
    </source>
</evidence>
<dbReference type="CDD" id="cd11304">
    <property type="entry name" value="Cadherin_repeat"/>
    <property type="match status" value="7"/>
</dbReference>
<evidence type="ECO:0000256" key="13">
    <source>
        <dbReference type="SAM" id="SignalP"/>
    </source>
</evidence>
<feature type="domain" description="Cadherin" evidence="14">
    <location>
        <begin position="134"/>
        <end position="241"/>
    </location>
</feature>
<dbReference type="GO" id="GO:0009653">
    <property type="term" value="P:anatomical structure morphogenesis"/>
    <property type="evidence" value="ECO:0007669"/>
    <property type="project" value="UniProtKB-ARBA"/>
</dbReference>
<feature type="domain" description="Cadherin" evidence="14">
    <location>
        <begin position="27"/>
        <end position="133"/>
    </location>
</feature>
<feature type="signal peptide" evidence="13">
    <location>
        <begin position="1"/>
        <end position="29"/>
    </location>
</feature>
<keyword evidence="9" id="KW-1133">Transmembrane helix</keyword>
<dbReference type="GO" id="GO:0005509">
    <property type="term" value="F:calcium ion binding"/>
    <property type="evidence" value="ECO:0007669"/>
    <property type="project" value="UniProtKB-UniRule"/>
</dbReference>
<feature type="chain" id="PRO_5016453080" description="Cadherin domain-containing protein" evidence="13">
    <location>
        <begin position="30"/>
        <end position="843"/>
    </location>
</feature>
<keyword evidence="16" id="KW-1185">Reference proteome</keyword>
<name>A0A315VK81_GAMAF</name>
<dbReference type="SUPFAM" id="SSF49313">
    <property type="entry name" value="Cadherin-like"/>
    <property type="match status" value="8"/>
</dbReference>
<dbReference type="FunFam" id="2.60.40.60:FF:000129">
    <property type="entry name" value="protocadherin alpha-C2 isoform X1"/>
    <property type="match status" value="1"/>
</dbReference>
<feature type="domain" description="Cadherin" evidence="14">
    <location>
        <begin position="350"/>
        <end position="455"/>
    </location>
</feature>
<evidence type="ECO:0000256" key="1">
    <source>
        <dbReference type="ARBA" id="ARBA00003436"/>
    </source>
</evidence>
<comment type="function">
    <text evidence="1">Potential calcium-dependent cell-adhesion protein. May be involved in the establishment and maintenance of specific neuronal connections in the brain.</text>
</comment>
<evidence type="ECO:0000256" key="9">
    <source>
        <dbReference type="ARBA" id="ARBA00022989"/>
    </source>
</evidence>
<dbReference type="InterPro" id="IPR015919">
    <property type="entry name" value="Cadherin-like_sf"/>
</dbReference>
<evidence type="ECO:0000256" key="11">
    <source>
        <dbReference type="ARBA" id="ARBA00023180"/>
    </source>
</evidence>
<feature type="domain" description="Cadherin" evidence="14">
    <location>
        <begin position="722"/>
        <end position="822"/>
    </location>
</feature>
<dbReference type="PROSITE" id="PS50268">
    <property type="entry name" value="CADHERIN_2"/>
    <property type="match status" value="7"/>
</dbReference>
<evidence type="ECO:0000256" key="8">
    <source>
        <dbReference type="ARBA" id="ARBA00022889"/>
    </source>
</evidence>
<dbReference type="GO" id="GO:0007156">
    <property type="term" value="P:homophilic cell adhesion via plasma membrane adhesion molecules"/>
    <property type="evidence" value="ECO:0007669"/>
    <property type="project" value="InterPro"/>
</dbReference>
<sequence>MARVFRSPNRGWFGFYFAVLLIVAEQVLAELRYSIPEEVNEGTAVGYIAKDLGLDKASLVDRRFRVVPGSKEAYFEVNSDNGALQVRRKIDREEICHGSGACLMELKILVENPLEMHHVVVDIADVNDHYPSFSESEQTFEIGEQSSLGTRFQLDAARDPDAGINSIRTYTLTSNEHFDIEVIQSEEEKVPYLVLKKSLDREQKKKHVFVLTAADGGKPPKSATLNISIIVLDSNDNRPAFNKEIYQIEIQENALLGTTLTTLNATDPDEGTNGEIEYSLSKTLPRKSYEVFRLDSVSGEITLENALDFEDSDTFKLDVQASDKGQPPLIGRCRVIIKIKDVNDNAPEIEVTSLSDTVSEDSKPGTVISLISVTDKDSSVNGKVIVQIAGNVPFELKPSYKENIYSVVTKDVLDREKEQQYEITIRGTDCGEPPLSAVKVLRIQISDVNDNSPQFSQNPLQFYLKENNVAGASIFSVSATDNDVNKNAAVVYNIVRQNDVTSFLNQAAAELRYSVPEEVKEGTVVGNIAKDLGLEKAHLTDRRLRLVSGSENVLFSVNTNNGALQVRRKIDREEICHGGGVCLMELKIIVESPLEMHHVVVEVTDVNDHSPRFLDKEQHFEIAEHTAVETRFQLQAATDPDIGGNSIRTYTLSSNDYFDIDVSQSDEDKIPFLVLKKPLDREKRKKLLLSVTAIDGGKPPRSATLNVSVSVLDSNDNRPSFSQDVYQVQIYENVSVGTVVTRVNATDPDEGNNGEIQYSFAKALQPKIHETFEINSLTGEIKLKALLDFEEFEIYKIDIEASDKGTPPLTGRCRVVVKIKDVRWEQEDKDGEYGLGGWLSVFL</sequence>
<dbReference type="AlphaFoldDB" id="A0A315VK81"/>
<keyword evidence="7 12" id="KW-0106">Calcium</keyword>
<dbReference type="FunFam" id="2.60.40.60:FF:000006">
    <property type="entry name" value="Protocadherin alpha 2"/>
    <property type="match status" value="2"/>
</dbReference>
<evidence type="ECO:0000256" key="5">
    <source>
        <dbReference type="ARBA" id="ARBA00022729"/>
    </source>
</evidence>
<dbReference type="PROSITE" id="PS00232">
    <property type="entry name" value="CADHERIN_1"/>
    <property type="match status" value="4"/>
</dbReference>
<keyword evidence="6" id="KW-0677">Repeat</keyword>
<keyword evidence="3" id="KW-1003">Cell membrane</keyword>
<dbReference type="Pfam" id="PF08266">
    <property type="entry name" value="Cadherin_2"/>
    <property type="match status" value="2"/>
</dbReference>
<evidence type="ECO:0000313" key="16">
    <source>
        <dbReference type="Proteomes" id="UP000250572"/>
    </source>
</evidence>
<proteinExistence type="predicted"/>
<feature type="domain" description="Cadherin" evidence="14">
    <location>
        <begin position="614"/>
        <end position="721"/>
    </location>
</feature>
<dbReference type="Proteomes" id="UP000250572">
    <property type="component" value="Unassembled WGS sequence"/>
</dbReference>
<dbReference type="PRINTS" id="PR00205">
    <property type="entry name" value="CADHERIN"/>
</dbReference>